<evidence type="ECO:0000256" key="7">
    <source>
        <dbReference type="PROSITE-ProRule" id="PRU00134"/>
    </source>
</evidence>
<evidence type="ECO:0000256" key="6">
    <source>
        <dbReference type="PROSITE-ProRule" id="PRU00023"/>
    </source>
</evidence>
<proteinExistence type="predicted"/>
<evidence type="ECO:0000256" key="5">
    <source>
        <dbReference type="ARBA" id="ARBA00023043"/>
    </source>
</evidence>
<evidence type="ECO:0000256" key="3">
    <source>
        <dbReference type="ARBA" id="ARBA00022771"/>
    </source>
</evidence>
<dbReference type="PROSITE" id="PS01360">
    <property type="entry name" value="ZF_MYND_1"/>
    <property type="match status" value="1"/>
</dbReference>
<dbReference type="Pfam" id="PF12796">
    <property type="entry name" value="Ank_2"/>
    <property type="match status" value="2"/>
</dbReference>
<keyword evidence="3 7" id="KW-0863">Zinc-finger</keyword>
<feature type="repeat" description="ANK" evidence="6">
    <location>
        <begin position="225"/>
        <end position="251"/>
    </location>
</feature>
<protein>
    <recommendedName>
        <fullName evidence="8">MYND-type domain-containing protein</fullName>
    </recommendedName>
</protein>
<dbReference type="Pfam" id="PF01753">
    <property type="entry name" value="zf-MYND"/>
    <property type="match status" value="1"/>
</dbReference>
<keyword evidence="1" id="KW-0479">Metal-binding</keyword>
<evidence type="ECO:0000256" key="2">
    <source>
        <dbReference type="ARBA" id="ARBA00022737"/>
    </source>
</evidence>
<dbReference type="SUPFAM" id="SSF144232">
    <property type="entry name" value="HIT/MYND zinc finger-like"/>
    <property type="match status" value="1"/>
</dbReference>
<dbReference type="GO" id="GO:0008270">
    <property type="term" value="F:zinc ion binding"/>
    <property type="evidence" value="ECO:0007669"/>
    <property type="project" value="UniProtKB-KW"/>
</dbReference>
<gene>
    <name evidence="9" type="ORF">PSIN1315_LOCUS5390</name>
</gene>
<dbReference type="PROSITE" id="PS50088">
    <property type="entry name" value="ANK_REPEAT"/>
    <property type="match status" value="3"/>
</dbReference>
<dbReference type="Gene3D" id="6.10.140.2220">
    <property type="match status" value="1"/>
</dbReference>
<sequence>MASGDFTGGGEGRQLTSAEAALQQLLEVERAARAAETSAAEELAADWSDEMSHTADSIFRHFLSLGLFDCQVEGEVATAFDRMLTSRKFLSDLHGEASAKLIWEDLVCSFASCGFHKALRELLFVSPLGPSYWRPLVVGARAHSRNRIPIMHAATISEGHSDHGDADATVRVLLDAGARVDDYAAISSNGLGGQTALWCAAKGGYGAVVRTLLAAGHTVDCADEAGCTPLHCAATHRHVGVAATLVKAGADPLHLADWRRLGMSRCGGKEPPYTPWTCAVQNANPLMVDLFLRHGVSPDEQVLASQGYVCAPLISLLDDRVSEEDGEEKKSDADMTACVMLLIKAGCNVDVMRGNCCSPVLLAINNDLIDVLRALLDAGADPGAACKDGSSPIYFALLYGRSDMATLLSEAGADKCTACGDSGSSSVVLAQKRDDYCGGVRMKEHIAKWLTLGCTCMACGAYFCGPAGRHCAGNCKNIYTLEEMSYIDQDKLDLLADKGFSGDVLGDVSDFEMLCRECAEAWFESQERPEMRWGGTCEQRRRLAGMSRPCDITRQSFLQAKGVRQHADIRDFLKRQQQIAAAAAEARPADGTQKQAKMCARCGKTNTEVEATSGKMIRCGRCRAARYCGRACQKLHWREGHREACQARTKK</sequence>
<reference evidence="9" key="1">
    <citation type="submission" date="2021-01" db="EMBL/GenBank/DDBJ databases">
        <authorList>
            <person name="Corre E."/>
            <person name="Pelletier E."/>
            <person name="Niang G."/>
            <person name="Scheremetjew M."/>
            <person name="Finn R."/>
            <person name="Kale V."/>
            <person name="Holt S."/>
            <person name="Cochrane G."/>
            <person name="Meng A."/>
            <person name="Brown T."/>
            <person name="Cohen L."/>
        </authorList>
    </citation>
    <scope>NUCLEOTIDE SEQUENCE</scope>
    <source>
        <strain evidence="9">RCC927</strain>
    </source>
</reference>
<dbReference type="SUPFAM" id="SSF48403">
    <property type="entry name" value="Ankyrin repeat"/>
    <property type="match status" value="1"/>
</dbReference>
<dbReference type="PANTHER" id="PTHR24198">
    <property type="entry name" value="ANKYRIN REPEAT AND PROTEIN KINASE DOMAIN-CONTAINING PROTEIN"/>
    <property type="match status" value="1"/>
</dbReference>
<dbReference type="InterPro" id="IPR036770">
    <property type="entry name" value="Ankyrin_rpt-contain_sf"/>
</dbReference>
<dbReference type="SMART" id="SM00248">
    <property type="entry name" value="ANK"/>
    <property type="match status" value="6"/>
</dbReference>
<feature type="domain" description="MYND-type" evidence="8">
    <location>
        <begin position="599"/>
        <end position="645"/>
    </location>
</feature>
<feature type="repeat" description="ANK" evidence="6">
    <location>
        <begin position="192"/>
        <end position="224"/>
    </location>
</feature>
<accession>A0A7S3FAY6</accession>
<dbReference type="PANTHER" id="PTHR24198:SF194">
    <property type="entry name" value="INVERSIN-A"/>
    <property type="match status" value="1"/>
</dbReference>
<name>A0A7S3FAY6_9VIRI</name>
<dbReference type="PROSITE" id="PS50297">
    <property type="entry name" value="ANK_REP_REGION"/>
    <property type="match status" value="2"/>
</dbReference>
<dbReference type="PROSITE" id="PS50865">
    <property type="entry name" value="ZF_MYND_2"/>
    <property type="match status" value="1"/>
</dbReference>
<dbReference type="EMBL" id="HBHY01008379">
    <property type="protein sequence ID" value="CAE0135358.1"/>
    <property type="molecule type" value="Transcribed_RNA"/>
</dbReference>
<dbReference type="AlphaFoldDB" id="A0A7S3FAY6"/>
<dbReference type="InterPro" id="IPR002893">
    <property type="entry name" value="Znf_MYND"/>
</dbReference>
<organism evidence="9">
    <name type="scientific">Prasinoderma singulare</name>
    <dbReference type="NCBI Taxonomy" id="676789"/>
    <lineage>
        <taxon>Eukaryota</taxon>
        <taxon>Viridiplantae</taxon>
        <taxon>Prasinodermophyta</taxon>
        <taxon>Prasinodermophyceae</taxon>
        <taxon>Prasinodermales</taxon>
        <taxon>Prasinodermaceae</taxon>
        <taxon>Prasinoderma</taxon>
    </lineage>
</organism>
<evidence type="ECO:0000256" key="1">
    <source>
        <dbReference type="ARBA" id="ARBA00022723"/>
    </source>
</evidence>
<evidence type="ECO:0000259" key="8">
    <source>
        <dbReference type="PROSITE" id="PS50865"/>
    </source>
</evidence>
<keyword evidence="2" id="KW-0677">Repeat</keyword>
<dbReference type="InterPro" id="IPR002110">
    <property type="entry name" value="Ankyrin_rpt"/>
</dbReference>
<feature type="repeat" description="ANK" evidence="6">
    <location>
        <begin position="388"/>
        <end position="414"/>
    </location>
</feature>
<keyword evidence="4" id="KW-0862">Zinc</keyword>
<dbReference type="Gene3D" id="1.25.40.20">
    <property type="entry name" value="Ankyrin repeat-containing domain"/>
    <property type="match status" value="2"/>
</dbReference>
<evidence type="ECO:0000256" key="4">
    <source>
        <dbReference type="ARBA" id="ARBA00022833"/>
    </source>
</evidence>
<keyword evidence="5 6" id="KW-0040">ANK repeat</keyword>
<evidence type="ECO:0000313" key="9">
    <source>
        <dbReference type="EMBL" id="CAE0135358.1"/>
    </source>
</evidence>